<comment type="caution">
    <text evidence="2">The sequence shown here is derived from an EMBL/GenBank/DDBJ whole genome shotgun (WGS) entry which is preliminary data.</text>
</comment>
<keyword evidence="3" id="KW-1185">Reference proteome</keyword>
<accession>A0ABT4Q442</accession>
<proteinExistence type="predicted"/>
<dbReference type="Gene3D" id="3.30.70.100">
    <property type="match status" value="1"/>
</dbReference>
<protein>
    <submittedName>
        <fullName evidence="2">EthD family reductase</fullName>
    </submittedName>
</protein>
<dbReference type="NCBIfam" id="TIGR02118">
    <property type="entry name" value="EthD family reductase"/>
    <property type="match status" value="1"/>
</dbReference>
<dbReference type="InterPro" id="IPR009799">
    <property type="entry name" value="EthD_dom"/>
</dbReference>
<evidence type="ECO:0000259" key="1">
    <source>
        <dbReference type="Pfam" id="PF07110"/>
    </source>
</evidence>
<dbReference type="EMBL" id="JAQAGZ010000002">
    <property type="protein sequence ID" value="MCZ8511604.1"/>
    <property type="molecule type" value="Genomic_DNA"/>
</dbReference>
<dbReference type="PANTHER" id="PTHR40260:SF2">
    <property type="entry name" value="BLR8190 PROTEIN"/>
    <property type="match status" value="1"/>
</dbReference>
<evidence type="ECO:0000313" key="3">
    <source>
        <dbReference type="Proteomes" id="UP001527882"/>
    </source>
</evidence>
<name>A0ABT4Q442_9BACL</name>
<organism evidence="2 3">
    <name type="scientific">Paenibacillus gyeongsangnamensis</name>
    <dbReference type="NCBI Taxonomy" id="3388067"/>
    <lineage>
        <taxon>Bacteria</taxon>
        <taxon>Bacillati</taxon>
        <taxon>Bacillota</taxon>
        <taxon>Bacilli</taxon>
        <taxon>Bacillales</taxon>
        <taxon>Paenibacillaceae</taxon>
        <taxon>Paenibacillus</taxon>
    </lineage>
</organism>
<reference evidence="2 3" key="1">
    <citation type="submission" date="2022-12" db="EMBL/GenBank/DDBJ databases">
        <title>Draft genome sequence of Paenibacillus sp. dW9.</title>
        <authorList>
            <person name="Choi E.-W."/>
            <person name="Kim D.-U."/>
        </authorList>
    </citation>
    <scope>NUCLEOTIDE SEQUENCE [LARGE SCALE GENOMIC DNA]</scope>
    <source>
        <strain evidence="3">dW9</strain>
    </source>
</reference>
<dbReference type="Pfam" id="PF07110">
    <property type="entry name" value="EthD"/>
    <property type="match status" value="1"/>
</dbReference>
<feature type="domain" description="EthD" evidence="1">
    <location>
        <begin position="13"/>
        <end position="88"/>
    </location>
</feature>
<evidence type="ECO:0000313" key="2">
    <source>
        <dbReference type="EMBL" id="MCZ8511604.1"/>
    </source>
</evidence>
<dbReference type="RefSeq" id="WP_269880003.1">
    <property type="nucleotide sequence ID" value="NZ_JAQAGZ010000002.1"/>
</dbReference>
<dbReference type="Proteomes" id="UP001527882">
    <property type="component" value="Unassembled WGS sequence"/>
</dbReference>
<dbReference type="SUPFAM" id="SSF54909">
    <property type="entry name" value="Dimeric alpha+beta barrel"/>
    <property type="match status" value="1"/>
</dbReference>
<sequence length="100" mass="11556">MAKMIVLYEQPKNQEAFEKYYFDVHIPLVQKIPKVRNVSTHRVTGSHNTNLKLYLVVEIEFENLDALNQGMATPEGQEVQGDSRNFIEFLHNPPVICIVE</sequence>
<dbReference type="PANTHER" id="PTHR40260">
    <property type="entry name" value="BLR8190 PROTEIN"/>
    <property type="match status" value="1"/>
</dbReference>
<gene>
    <name evidence="2" type="ORF">O9H85_03975</name>
</gene>
<dbReference type="InterPro" id="IPR011008">
    <property type="entry name" value="Dimeric_a/b-barrel"/>
</dbReference>